<gene>
    <name evidence="1" type="ORF">C4D60_Mb04t37120</name>
</gene>
<dbReference type="Proteomes" id="UP000317650">
    <property type="component" value="Chromosome 4"/>
</dbReference>
<dbReference type="AlphaFoldDB" id="A0A4S8KHZ2"/>
<proteinExistence type="predicted"/>
<evidence type="ECO:0000313" key="1">
    <source>
        <dbReference type="EMBL" id="THU74788.1"/>
    </source>
</evidence>
<evidence type="ECO:0000313" key="2">
    <source>
        <dbReference type="Proteomes" id="UP000317650"/>
    </source>
</evidence>
<sequence length="62" mass="6959">MRWKAHGKPPKSGIAWFARRSVPLAVTSSPDFLSARCQHRRKGFKVAITHFRGEIGDPAQTN</sequence>
<keyword evidence="2" id="KW-1185">Reference proteome</keyword>
<protein>
    <submittedName>
        <fullName evidence="1">Uncharacterized protein</fullName>
    </submittedName>
</protein>
<reference evidence="1 2" key="1">
    <citation type="journal article" date="2019" name="Nat. Plants">
        <title>Genome sequencing of Musa balbisiana reveals subgenome evolution and function divergence in polyploid bananas.</title>
        <authorList>
            <person name="Yao X."/>
        </authorList>
    </citation>
    <scope>NUCLEOTIDE SEQUENCE [LARGE SCALE GENOMIC DNA]</scope>
    <source>
        <strain evidence="2">cv. DH-PKW</strain>
        <tissue evidence="1">Leaves</tissue>
    </source>
</reference>
<dbReference type="EMBL" id="PYDT01000001">
    <property type="protein sequence ID" value="THU74788.1"/>
    <property type="molecule type" value="Genomic_DNA"/>
</dbReference>
<accession>A0A4S8KHZ2</accession>
<name>A0A4S8KHZ2_MUSBA</name>
<organism evidence="1 2">
    <name type="scientific">Musa balbisiana</name>
    <name type="common">Banana</name>
    <dbReference type="NCBI Taxonomy" id="52838"/>
    <lineage>
        <taxon>Eukaryota</taxon>
        <taxon>Viridiplantae</taxon>
        <taxon>Streptophyta</taxon>
        <taxon>Embryophyta</taxon>
        <taxon>Tracheophyta</taxon>
        <taxon>Spermatophyta</taxon>
        <taxon>Magnoliopsida</taxon>
        <taxon>Liliopsida</taxon>
        <taxon>Zingiberales</taxon>
        <taxon>Musaceae</taxon>
        <taxon>Musa</taxon>
    </lineage>
</organism>
<comment type="caution">
    <text evidence="1">The sequence shown here is derived from an EMBL/GenBank/DDBJ whole genome shotgun (WGS) entry which is preliminary data.</text>
</comment>